<protein>
    <submittedName>
        <fullName evidence="1">Uncharacterized protein</fullName>
    </submittedName>
</protein>
<dbReference type="Proteomes" id="UP001178507">
    <property type="component" value="Unassembled WGS sequence"/>
</dbReference>
<evidence type="ECO:0000313" key="1">
    <source>
        <dbReference type="EMBL" id="CAJ1396357.1"/>
    </source>
</evidence>
<reference evidence="1" key="1">
    <citation type="submission" date="2023-08" db="EMBL/GenBank/DDBJ databases">
        <authorList>
            <person name="Chen Y."/>
            <person name="Shah S."/>
            <person name="Dougan E. K."/>
            <person name="Thang M."/>
            <person name="Chan C."/>
        </authorList>
    </citation>
    <scope>NUCLEOTIDE SEQUENCE</scope>
</reference>
<sequence length="114" mass="12989">MADAKKVVVAHKHNQKSYDEDCYSEEYELRCFEACWKSRQSAGAIRPMETCALFSCWFQCLVFSDNEDSSCVYIHRTIGTGRMSAESTTHEVGGKVKVQWEDGKSETFNAKIET</sequence>
<name>A0AA36IZI6_9DINO</name>
<accession>A0AA36IZI6</accession>
<proteinExistence type="predicted"/>
<dbReference type="EMBL" id="CAUJNA010003228">
    <property type="protein sequence ID" value="CAJ1396357.1"/>
    <property type="molecule type" value="Genomic_DNA"/>
</dbReference>
<dbReference type="AlphaFoldDB" id="A0AA36IZI6"/>
<evidence type="ECO:0000313" key="2">
    <source>
        <dbReference type="Proteomes" id="UP001178507"/>
    </source>
</evidence>
<keyword evidence="2" id="KW-1185">Reference proteome</keyword>
<comment type="caution">
    <text evidence="1">The sequence shown here is derived from an EMBL/GenBank/DDBJ whole genome shotgun (WGS) entry which is preliminary data.</text>
</comment>
<gene>
    <name evidence="1" type="ORF">EVOR1521_LOCUS20611</name>
</gene>
<organism evidence="1 2">
    <name type="scientific">Effrenium voratum</name>
    <dbReference type="NCBI Taxonomy" id="2562239"/>
    <lineage>
        <taxon>Eukaryota</taxon>
        <taxon>Sar</taxon>
        <taxon>Alveolata</taxon>
        <taxon>Dinophyceae</taxon>
        <taxon>Suessiales</taxon>
        <taxon>Symbiodiniaceae</taxon>
        <taxon>Effrenium</taxon>
    </lineage>
</organism>